<gene>
    <name evidence="5" type="ORF">NE237_018991</name>
</gene>
<organism evidence="5 6">
    <name type="scientific">Protea cynaroides</name>
    <dbReference type="NCBI Taxonomy" id="273540"/>
    <lineage>
        <taxon>Eukaryota</taxon>
        <taxon>Viridiplantae</taxon>
        <taxon>Streptophyta</taxon>
        <taxon>Embryophyta</taxon>
        <taxon>Tracheophyta</taxon>
        <taxon>Spermatophyta</taxon>
        <taxon>Magnoliopsida</taxon>
        <taxon>Proteales</taxon>
        <taxon>Proteaceae</taxon>
        <taxon>Protea</taxon>
    </lineage>
</organism>
<dbReference type="InterPro" id="IPR045180">
    <property type="entry name" value="La_dom_prot"/>
</dbReference>
<dbReference type="SUPFAM" id="SSF46785">
    <property type="entry name" value="Winged helix' DNA-binding domain"/>
    <property type="match status" value="1"/>
</dbReference>
<protein>
    <recommendedName>
        <fullName evidence="4">HTH La-type RNA-binding domain-containing protein</fullName>
    </recommendedName>
</protein>
<dbReference type="PANTHER" id="PTHR22792">
    <property type="entry name" value="LUPUS LA PROTEIN-RELATED"/>
    <property type="match status" value="1"/>
</dbReference>
<dbReference type="GO" id="GO:0005737">
    <property type="term" value="C:cytoplasm"/>
    <property type="evidence" value="ECO:0007669"/>
    <property type="project" value="UniProtKB-ARBA"/>
</dbReference>
<dbReference type="InterPro" id="IPR006630">
    <property type="entry name" value="La_HTH"/>
</dbReference>
<name>A0A9Q0KAY2_9MAGN</name>
<sequence>MATSADSASNHSPRSSAFSADGQSSPQQLRRRNLPSPWAHVVRESEAVPAAPSSPLSSLPATATMEQTPHLDSSPVKSSPENSGLEVQLDNSFNDNNNNSNAARTKKPAWNKPSNGVLEVGPVMGAVSWPALSESTRASPKSSTDSLKALSDGSTTMSQGPVIASSPKKQSSNNANPNSVPNHGFPVRQKSMKRGGGGGGPANGGFTQSPPPPPPPQPVEMPQNNSGKLATVIPDSSPREHPPKSSSNWETGPRGGGFGSQPHGSDHPQHRSSFRRGNGGSHPRGDGPYHNNSNNNFGGRRDQDRGNYEWNPHRSFNSRDVHMQQQGVVPRAAFIRPPPPTSAPFVSPPPVRPFGNPMGFPDMTSPVYYVPAPHPDSLRSVPFIAHVPPPAIFFPAPDPQLRAMLVKQIDYYFSSENLCKDIFLRQNMEEQGWVPVSLIAGFNRVKQLTNNLAFILDAVRSSTVVEVQGDKIRKRNDWMNWPLSPSSQFTTTSAPLSPSSDMLATRIQNVGLEGGKTSDLCATRSPAEARTESVLNRSSSGELNIQSKVSGGEGTGQPMVQLGSDRSLVAISSGKGESC</sequence>
<evidence type="ECO:0000256" key="2">
    <source>
        <dbReference type="PROSITE-ProRule" id="PRU00332"/>
    </source>
</evidence>
<dbReference type="InterPro" id="IPR036390">
    <property type="entry name" value="WH_DNA-bd_sf"/>
</dbReference>
<dbReference type="EMBL" id="JAMYWD010000007">
    <property type="protein sequence ID" value="KAJ4967142.1"/>
    <property type="molecule type" value="Genomic_DNA"/>
</dbReference>
<dbReference type="OrthoDB" id="340227at2759"/>
<dbReference type="InterPro" id="IPR036388">
    <property type="entry name" value="WH-like_DNA-bd_sf"/>
</dbReference>
<proteinExistence type="predicted"/>
<feature type="compositionally biased region" description="Gly residues" evidence="3">
    <location>
        <begin position="194"/>
        <end position="203"/>
    </location>
</feature>
<dbReference type="FunFam" id="1.10.10.10:FF:000131">
    <property type="entry name" value="la-related protein 1B isoform X2"/>
    <property type="match status" value="1"/>
</dbReference>
<feature type="region of interest" description="Disordered" evidence="3">
    <location>
        <begin position="1"/>
        <end position="319"/>
    </location>
</feature>
<dbReference type="AlphaFoldDB" id="A0A9Q0KAY2"/>
<feature type="compositionally biased region" description="Low complexity" evidence="3">
    <location>
        <begin position="171"/>
        <end position="182"/>
    </location>
</feature>
<dbReference type="Proteomes" id="UP001141806">
    <property type="component" value="Unassembled WGS sequence"/>
</dbReference>
<accession>A0A9Q0KAY2</accession>
<keyword evidence="6" id="KW-1185">Reference proteome</keyword>
<feature type="compositionally biased region" description="Low complexity" evidence="3">
    <location>
        <begin position="90"/>
        <end position="101"/>
    </location>
</feature>
<dbReference type="PANTHER" id="PTHR22792:SF132">
    <property type="entry name" value="LA-RELATED PROTEIN 1"/>
    <property type="match status" value="1"/>
</dbReference>
<reference evidence="5" key="1">
    <citation type="journal article" date="2023" name="Plant J.">
        <title>The genome of the king protea, Protea cynaroides.</title>
        <authorList>
            <person name="Chang J."/>
            <person name="Duong T.A."/>
            <person name="Schoeman C."/>
            <person name="Ma X."/>
            <person name="Roodt D."/>
            <person name="Barker N."/>
            <person name="Li Z."/>
            <person name="Van de Peer Y."/>
            <person name="Mizrachi E."/>
        </authorList>
    </citation>
    <scope>NUCLEOTIDE SEQUENCE</scope>
    <source>
        <tissue evidence="5">Young leaves</tissue>
    </source>
</reference>
<evidence type="ECO:0000256" key="1">
    <source>
        <dbReference type="ARBA" id="ARBA00022884"/>
    </source>
</evidence>
<feature type="compositionally biased region" description="Low complexity" evidence="3">
    <location>
        <begin position="49"/>
        <end position="64"/>
    </location>
</feature>
<dbReference type="Pfam" id="PF05383">
    <property type="entry name" value="La"/>
    <property type="match status" value="1"/>
</dbReference>
<feature type="compositionally biased region" description="Polar residues" evidence="3">
    <location>
        <begin position="65"/>
        <end position="82"/>
    </location>
</feature>
<evidence type="ECO:0000313" key="6">
    <source>
        <dbReference type="Proteomes" id="UP001141806"/>
    </source>
</evidence>
<feature type="region of interest" description="Disordered" evidence="3">
    <location>
        <begin position="517"/>
        <end position="579"/>
    </location>
</feature>
<evidence type="ECO:0000256" key="3">
    <source>
        <dbReference type="SAM" id="MobiDB-lite"/>
    </source>
</evidence>
<feature type="compositionally biased region" description="Polar residues" evidence="3">
    <location>
        <begin position="133"/>
        <end position="159"/>
    </location>
</feature>
<feature type="compositionally biased region" description="Polar residues" evidence="3">
    <location>
        <begin position="533"/>
        <end position="549"/>
    </location>
</feature>
<dbReference type="CDD" id="cd07323">
    <property type="entry name" value="LAM"/>
    <property type="match status" value="1"/>
</dbReference>
<feature type="domain" description="HTH La-type RNA-binding" evidence="4">
    <location>
        <begin position="395"/>
        <end position="485"/>
    </location>
</feature>
<keyword evidence="1 2" id="KW-0694">RNA-binding</keyword>
<dbReference type="SMART" id="SM00715">
    <property type="entry name" value="LA"/>
    <property type="match status" value="1"/>
</dbReference>
<evidence type="ECO:0000259" key="4">
    <source>
        <dbReference type="PROSITE" id="PS50961"/>
    </source>
</evidence>
<dbReference type="PROSITE" id="PS50961">
    <property type="entry name" value="HTH_LA"/>
    <property type="match status" value="1"/>
</dbReference>
<feature type="compositionally biased region" description="Polar residues" evidence="3">
    <location>
        <begin position="1"/>
        <end position="28"/>
    </location>
</feature>
<dbReference type="Gene3D" id="1.10.10.10">
    <property type="entry name" value="Winged helix-like DNA-binding domain superfamily/Winged helix DNA-binding domain"/>
    <property type="match status" value="1"/>
</dbReference>
<feature type="compositionally biased region" description="Pro residues" evidence="3">
    <location>
        <begin position="209"/>
        <end position="219"/>
    </location>
</feature>
<evidence type="ECO:0000313" key="5">
    <source>
        <dbReference type="EMBL" id="KAJ4967142.1"/>
    </source>
</evidence>
<dbReference type="GO" id="GO:0003723">
    <property type="term" value="F:RNA binding"/>
    <property type="evidence" value="ECO:0007669"/>
    <property type="project" value="UniProtKB-UniRule"/>
</dbReference>
<comment type="caution">
    <text evidence="5">The sequence shown here is derived from an EMBL/GenBank/DDBJ whole genome shotgun (WGS) entry which is preliminary data.</text>
</comment>